<dbReference type="AlphaFoldDB" id="A0A2P4XG16"/>
<evidence type="ECO:0000313" key="1">
    <source>
        <dbReference type="EMBL" id="POM64486.1"/>
    </source>
</evidence>
<name>A0A2P4XG16_9STRA</name>
<gene>
    <name evidence="1" type="ORF">PHPALM_19979</name>
</gene>
<accession>A0A2P4XG16</accession>
<sequence length="172" mass="19727">MYIWLFGYDDLMLGLWSPSFDVKLSAMHSRKRYEEYSVWFLIGADSVPNAKLPKGVSSIYSFPRTIRWGILTNSCMCALNWLNNLLEGNCRPRITGRRWAAHRHNCPNGGDATVLFHEQLQDPVSNLHQRYGVIADIAFPCSKDMAGRIMTPLKDGRLPNGEWALSRRFFTD</sequence>
<dbReference type="Proteomes" id="UP000237271">
    <property type="component" value="Unassembled WGS sequence"/>
</dbReference>
<comment type="caution">
    <text evidence="1">The sequence shown here is derived from an EMBL/GenBank/DDBJ whole genome shotgun (WGS) entry which is preliminary data.</text>
</comment>
<proteinExistence type="predicted"/>
<reference evidence="1 2" key="1">
    <citation type="journal article" date="2017" name="Genome Biol. Evol.">
        <title>Phytophthora megakarya and P. palmivora, closely related causal agents of cacao black pod rot, underwent increases in genome sizes and gene numbers by different mechanisms.</title>
        <authorList>
            <person name="Ali S.S."/>
            <person name="Shao J."/>
            <person name="Lary D.J."/>
            <person name="Kronmiller B."/>
            <person name="Shen D."/>
            <person name="Strem M.D."/>
            <person name="Amoako-Attah I."/>
            <person name="Akrofi A.Y."/>
            <person name="Begoude B.A."/>
            <person name="Ten Hoopen G.M."/>
            <person name="Coulibaly K."/>
            <person name="Kebe B.I."/>
            <person name="Melnick R.L."/>
            <person name="Guiltinan M.J."/>
            <person name="Tyler B.M."/>
            <person name="Meinhardt L.W."/>
            <person name="Bailey B.A."/>
        </authorList>
    </citation>
    <scope>NUCLEOTIDE SEQUENCE [LARGE SCALE GENOMIC DNA]</scope>
    <source>
        <strain evidence="2">sbr112.9</strain>
    </source>
</reference>
<protein>
    <submittedName>
        <fullName evidence="1">Uncharacterized protein</fullName>
    </submittedName>
</protein>
<dbReference type="EMBL" id="NCKW01011094">
    <property type="protein sequence ID" value="POM64486.1"/>
    <property type="molecule type" value="Genomic_DNA"/>
</dbReference>
<organism evidence="1 2">
    <name type="scientific">Phytophthora palmivora</name>
    <dbReference type="NCBI Taxonomy" id="4796"/>
    <lineage>
        <taxon>Eukaryota</taxon>
        <taxon>Sar</taxon>
        <taxon>Stramenopiles</taxon>
        <taxon>Oomycota</taxon>
        <taxon>Peronosporomycetes</taxon>
        <taxon>Peronosporales</taxon>
        <taxon>Peronosporaceae</taxon>
        <taxon>Phytophthora</taxon>
    </lineage>
</organism>
<evidence type="ECO:0000313" key="2">
    <source>
        <dbReference type="Proteomes" id="UP000237271"/>
    </source>
</evidence>
<keyword evidence="2" id="KW-1185">Reference proteome</keyword>